<dbReference type="AlphaFoldDB" id="A0A4Y7IBU8"/>
<dbReference type="OrthoDB" id="1431247at2759"/>
<protein>
    <recommendedName>
        <fullName evidence="4">SHSP domain-containing protein</fullName>
    </recommendedName>
</protein>
<dbReference type="Pfam" id="PF00011">
    <property type="entry name" value="HSP20"/>
    <property type="match status" value="1"/>
</dbReference>
<dbReference type="SUPFAM" id="SSF49764">
    <property type="entry name" value="HSP20-like chaperones"/>
    <property type="match status" value="1"/>
</dbReference>
<dbReference type="Gramene" id="RZC46314">
    <property type="protein sequence ID" value="RZC46314"/>
    <property type="gene ID" value="C5167_039268"/>
</dbReference>
<dbReference type="Gene3D" id="2.60.40.790">
    <property type="match status" value="1"/>
</dbReference>
<comment type="similarity">
    <text evidence="2 3">Belongs to the small heat shock protein (HSP20) family.</text>
</comment>
<name>A0A4Y7IBU8_PAPSO</name>
<dbReference type="EMBL" id="CM010715">
    <property type="protein sequence ID" value="RZC46314.1"/>
    <property type="molecule type" value="Genomic_DNA"/>
</dbReference>
<proteinExistence type="inferred from homology"/>
<organism evidence="5 6">
    <name type="scientific">Papaver somniferum</name>
    <name type="common">Opium poppy</name>
    <dbReference type="NCBI Taxonomy" id="3469"/>
    <lineage>
        <taxon>Eukaryota</taxon>
        <taxon>Viridiplantae</taxon>
        <taxon>Streptophyta</taxon>
        <taxon>Embryophyta</taxon>
        <taxon>Tracheophyta</taxon>
        <taxon>Spermatophyta</taxon>
        <taxon>Magnoliopsida</taxon>
        <taxon>Ranunculales</taxon>
        <taxon>Papaveraceae</taxon>
        <taxon>Papaveroideae</taxon>
        <taxon>Papaver</taxon>
    </lineage>
</organism>
<dbReference type="InterPro" id="IPR002068">
    <property type="entry name" value="A-crystallin/Hsp20_dom"/>
</dbReference>
<evidence type="ECO:0000259" key="4">
    <source>
        <dbReference type="PROSITE" id="PS01031"/>
    </source>
</evidence>
<sequence length="137" mass="15584">MEFTFQESPWSPIFMNSPFLFPSSLFTPDNYVHWTQTLESHIDTANLPGVRKGEIKVEVEDSKYLIIRTEELTEETQPAVRFMRKFRLPGMIDIGSISAGYEDGVLTVTVPRTSARRLLHIHLSDLPGRHEILAPAA</sequence>
<dbReference type="InterPro" id="IPR031107">
    <property type="entry name" value="Small_HSP"/>
</dbReference>
<dbReference type="STRING" id="3469.A0A4Y7IBU8"/>
<evidence type="ECO:0000313" key="5">
    <source>
        <dbReference type="EMBL" id="RZC46314.1"/>
    </source>
</evidence>
<gene>
    <name evidence="5" type="ORF">C5167_039268</name>
</gene>
<evidence type="ECO:0000313" key="6">
    <source>
        <dbReference type="Proteomes" id="UP000316621"/>
    </source>
</evidence>
<dbReference type="InterPro" id="IPR008978">
    <property type="entry name" value="HSP20-like_chaperone"/>
</dbReference>
<dbReference type="PROSITE" id="PS01031">
    <property type="entry name" value="SHSP"/>
    <property type="match status" value="1"/>
</dbReference>
<keyword evidence="6" id="KW-1185">Reference proteome</keyword>
<feature type="domain" description="SHSP" evidence="4">
    <location>
        <begin position="20"/>
        <end position="129"/>
    </location>
</feature>
<dbReference type="OMA" id="KMEFSTF"/>
<evidence type="ECO:0000256" key="2">
    <source>
        <dbReference type="PROSITE-ProRule" id="PRU00285"/>
    </source>
</evidence>
<evidence type="ECO:0000256" key="3">
    <source>
        <dbReference type="RuleBase" id="RU003616"/>
    </source>
</evidence>
<accession>A0A4Y7IBU8</accession>
<evidence type="ECO:0000256" key="1">
    <source>
        <dbReference type="ARBA" id="ARBA00023016"/>
    </source>
</evidence>
<dbReference type="PANTHER" id="PTHR11527">
    <property type="entry name" value="HEAT-SHOCK PROTEIN 20 FAMILY MEMBER"/>
    <property type="match status" value="1"/>
</dbReference>
<dbReference type="Proteomes" id="UP000316621">
    <property type="component" value="Chromosome 1"/>
</dbReference>
<reference evidence="5 6" key="1">
    <citation type="journal article" date="2018" name="Science">
        <title>The opium poppy genome and morphinan production.</title>
        <authorList>
            <person name="Guo L."/>
            <person name="Winzer T."/>
            <person name="Yang X."/>
            <person name="Li Y."/>
            <person name="Ning Z."/>
            <person name="He Z."/>
            <person name="Teodor R."/>
            <person name="Lu Y."/>
            <person name="Bowser T.A."/>
            <person name="Graham I.A."/>
            <person name="Ye K."/>
        </authorList>
    </citation>
    <scope>NUCLEOTIDE SEQUENCE [LARGE SCALE GENOMIC DNA]</scope>
    <source>
        <strain evidence="6">cv. HN1</strain>
        <tissue evidence="5">Leaves</tissue>
    </source>
</reference>
<keyword evidence="1" id="KW-0346">Stress response</keyword>